<dbReference type="EMBL" id="JAFJYH010000482">
    <property type="protein sequence ID" value="KAG4411394.1"/>
    <property type="molecule type" value="Genomic_DNA"/>
</dbReference>
<feature type="non-terminal residue" evidence="1">
    <location>
        <position position="1"/>
    </location>
</feature>
<gene>
    <name evidence="1" type="ORF">IFR04_015466</name>
</gene>
<keyword evidence="2" id="KW-1185">Reference proteome</keyword>
<accession>A0A8H7SXM0</accession>
<name>A0A8H7SXM0_9HELO</name>
<evidence type="ECO:0000313" key="2">
    <source>
        <dbReference type="Proteomes" id="UP000664132"/>
    </source>
</evidence>
<sequence length="109" mass="11924">MFNNKIKSFNTLLLALVVLATFLATTISATALFKPARAVSSVSPVPTVAFGGPTPELLACLKKKDCCNAARIYHHCMEELPNAKWNNDIINPAKNNTATFHCLCDTYHD</sequence>
<evidence type="ECO:0000313" key="1">
    <source>
        <dbReference type="EMBL" id="KAG4411394.1"/>
    </source>
</evidence>
<protein>
    <submittedName>
        <fullName evidence="1">Uncharacterized protein</fullName>
    </submittedName>
</protein>
<dbReference type="AlphaFoldDB" id="A0A8H7SXM0"/>
<comment type="caution">
    <text evidence="1">The sequence shown here is derived from an EMBL/GenBank/DDBJ whole genome shotgun (WGS) entry which is preliminary data.</text>
</comment>
<dbReference type="OrthoDB" id="3545661at2759"/>
<dbReference type="Proteomes" id="UP000664132">
    <property type="component" value="Unassembled WGS sequence"/>
</dbReference>
<proteinExistence type="predicted"/>
<organism evidence="1 2">
    <name type="scientific">Cadophora malorum</name>
    <dbReference type="NCBI Taxonomy" id="108018"/>
    <lineage>
        <taxon>Eukaryota</taxon>
        <taxon>Fungi</taxon>
        <taxon>Dikarya</taxon>
        <taxon>Ascomycota</taxon>
        <taxon>Pezizomycotina</taxon>
        <taxon>Leotiomycetes</taxon>
        <taxon>Helotiales</taxon>
        <taxon>Ploettnerulaceae</taxon>
        <taxon>Cadophora</taxon>
    </lineage>
</organism>
<reference evidence="1" key="1">
    <citation type="submission" date="2021-02" db="EMBL/GenBank/DDBJ databases">
        <title>Genome sequence Cadophora malorum strain M34.</title>
        <authorList>
            <person name="Stefanovic E."/>
            <person name="Vu D."/>
            <person name="Scully C."/>
            <person name="Dijksterhuis J."/>
            <person name="Roader J."/>
            <person name="Houbraken J."/>
        </authorList>
    </citation>
    <scope>NUCLEOTIDE SEQUENCE</scope>
    <source>
        <strain evidence="1">M34</strain>
    </source>
</reference>